<protein>
    <submittedName>
        <fullName evidence="1">Uncharacterized protein</fullName>
    </submittedName>
</protein>
<evidence type="ECO:0000313" key="2">
    <source>
        <dbReference type="Proteomes" id="UP000254920"/>
    </source>
</evidence>
<gene>
    <name evidence="1" type="ORF">NCTC12475_00184</name>
</gene>
<proteinExistence type="predicted"/>
<dbReference type="AlphaFoldDB" id="A0A381DH21"/>
<dbReference type="RefSeq" id="WP_089182461.1">
    <property type="nucleotide sequence ID" value="NZ_CP043427.1"/>
</dbReference>
<reference evidence="1 2" key="1">
    <citation type="submission" date="2018-06" db="EMBL/GenBank/DDBJ databases">
        <authorList>
            <consortium name="Pathogen Informatics"/>
            <person name="Doyle S."/>
        </authorList>
    </citation>
    <scope>NUCLEOTIDE SEQUENCE [LARGE SCALE GENOMIC DNA]</scope>
    <source>
        <strain evidence="1 2">NCTC12475</strain>
    </source>
</reference>
<keyword evidence="2" id="KW-1185">Reference proteome</keyword>
<organism evidence="1 2">
    <name type="scientific">Campylobacter sputorum subsp. sputorum</name>
    <dbReference type="NCBI Taxonomy" id="32024"/>
    <lineage>
        <taxon>Bacteria</taxon>
        <taxon>Pseudomonadati</taxon>
        <taxon>Campylobacterota</taxon>
        <taxon>Epsilonproteobacteria</taxon>
        <taxon>Campylobacterales</taxon>
        <taxon>Campylobacteraceae</taxon>
        <taxon>Campylobacter</taxon>
    </lineage>
</organism>
<evidence type="ECO:0000313" key="1">
    <source>
        <dbReference type="EMBL" id="SUX09759.1"/>
    </source>
</evidence>
<dbReference type="EMBL" id="UFVD01000001">
    <property type="protein sequence ID" value="SUX09759.1"/>
    <property type="molecule type" value="Genomic_DNA"/>
</dbReference>
<dbReference type="Proteomes" id="UP000254920">
    <property type="component" value="Unassembled WGS sequence"/>
</dbReference>
<accession>A0A381DH21</accession>
<dbReference type="STRING" id="32024.GCA_000788295_00104"/>
<name>A0A381DH21_9BACT</name>
<sequence>MENIFLESYDIFKLYPNNSGKIFNEFLNNNKKYHVTRCYYSIMVENIFLTYSHLVIYETCLYILFSQNKLKNGDFTFKIKKSDLVKKFKTNITKTAVDTIKRFHELKDVKITIFVKDKIQDEMSIIDYISISKPQKYADIPDEVEIRLNSTFLNLYQCAYLDKIEYLNSFSEEQGSFIRYFMQHQLNGGTKIEAIIDKMRIMDYIPLSRKKKFKDEISNLNFYYKNEKYVVKDGFVILENIQGKIYQNQNAFICLFSIINQELNKNLSKKITLNNENLKPYFERFGKFQSCDILFRMLNNMELLLNKSVNFDTNDSEVICFSHFFESIVFINKQDFKICINLTQKGFEYILSKKANLDLWDVESKDYGLTSYPLEENCKI</sequence>
<dbReference type="GeneID" id="93090633"/>
<dbReference type="OrthoDB" id="5358537at2"/>